<organism evidence="1 2">
    <name type="scientific">Francisella orientalis</name>
    <dbReference type="NCBI Taxonomy" id="299583"/>
    <lineage>
        <taxon>Bacteria</taxon>
        <taxon>Pseudomonadati</taxon>
        <taxon>Pseudomonadota</taxon>
        <taxon>Gammaproteobacteria</taxon>
        <taxon>Thiotrichales</taxon>
        <taxon>Francisellaceae</taxon>
        <taxon>Francisella</taxon>
    </lineage>
</organism>
<dbReference type="EMBL" id="CP011923">
    <property type="protein sequence ID" value="ASV63872.1"/>
    <property type="molecule type" value="Genomic_DNA"/>
</dbReference>
<dbReference type="Proteomes" id="UP000035930">
    <property type="component" value="Chromosome"/>
</dbReference>
<evidence type="ECO:0000313" key="1">
    <source>
        <dbReference type="EMBL" id="ASV63872.1"/>
    </source>
</evidence>
<keyword evidence="2" id="KW-1185">Reference proteome</keyword>
<protein>
    <recommendedName>
        <fullName evidence="3">Acyltransferase</fullName>
    </recommendedName>
</protein>
<evidence type="ECO:0000313" key="2">
    <source>
        <dbReference type="Proteomes" id="UP000035930"/>
    </source>
</evidence>
<accession>A0ABM6MCU3</accession>
<name>A0ABM6MCU3_9GAMM</name>
<sequence>MLMKDKNVGLQILRGLAAWSVVFHHYNQLFLDLNMRVYLDIYSIVEGNLV</sequence>
<evidence type="ECO:0008006" key="3">
    <source>
        <dbReference type="Google" id="ProtNLM"/>
    </source>
</evidence>
<gene>
    <name evidence="1" type="ORF">FNO190_1492a</name>
</gene>
<proteinExistence type="predicted"/>
<reference evidence="1" key="1">
    <citation type="submission" date="2017-08" db="EMBL/GenBank/DDBJ databases">
        <title>Complete Genome Sequence of Francisella noatunensis subsp. orientalis strain FNO190.</title>
        <authorList>
            <person name="Pereira F.L."/>
            <person name="Goncalves L.A."/>
            <person name="Guilherme T.C."/>
            <person name="Soares S.C."/>
            <person name="Dorella F.A."/>
            <person name="Carvalho A.F."/>
            <person name="Leibowitz M.P."/>
            <person name="Leal C.A.G."/>
            <person name="Azevedo V.A.C."/>
            <person name="Figueiredo H.C.P."/>
        </authorList>
    </citation>
    <scope>NUCLEOTIDE SEQUENCE</scope>
    <source>
        <strain evidence="1">FNO190</strain>
    </source>
</reference>